<keyword evidence="4 6" id="KW-0167">Capsid protein</keyword>
<comment type="subcellular location">
    <subcellularLocation>
        <location evidence="1 6">Virion</location>
    </subcellularLocation>
</comment>
<organism evidence="8">
    <name type="scientific">Betatorquevirus homini9</name>
    <dbReference type="NCBI Taxonomy" id="3048407"/>
    <lineage>
        <taxon>Viruses</taxon>
        <taxon>Monodnaviria</taxon>
        <taxon>Shotokuvirae</taxon>
        <taxon>Commensaviricota</taxon>
        <taxon>Cardeaviricetes</taxon>
        <taxon>Sanitavirales</taxon>
        <taxon>Anelloviridae</taxon>
        <taxon>Betatorquevirus</taxon>
    </lineage>
</organism>
<dbReference type="GO" id="GO:0039615">
    <property type="term" value="C:T=1 icosahedral viral capsid"/>
    <property type="evidence" value="ECO:0007669"/>
    <property type="project" value="UniProtKB-UniRule"/>
</dbReference>
<evidence type="ECO:0000256" key="5">
    <source>
        <dbReference type="ARBA" id="ARBA00022844"/>
    </source>
</evidence>
<dbReference type="InterPro" id="IPR004219">
    <property type="entry name" value="TTvirus_Unk"/>
</dbReference>
<name>A0AAU7STT8_9VIRU</name>
<comment type="similarity">
    <text evidence="2 6">Belongs to the anelloviridae capsid protein family.</text>
</comment>
<accession>A0AAU7STT8</accession>
<comment type="function">
    <text evidence="6">Self-assembles to form an icosahedral capsid.</text>
</comment>
<evidence type="ECO:0000256" key="2">
    <source>
        <dbReference type="ARBA" id="ARBA00006131"/>
    </source>
</evidence>
<dbReference type="EMBL" id="PP857191">
    <property type="protein sequence ID" value="XBU06738.1"/>
    <property type="molecule type" value="Genomic_DNA"/>
</dbReference>
<reference evidence="8" key="1">
    <citation type="submission" date="2024-05" db="EMBL/GenBank/DDBJ databases">
        <authorList>
            <person name="Laubscher F."/>
            <person name="Chudzinski V."/>
            <person name="Cordey S."/>
            <person name="Hosszu-Fellous K."/>
            <person name="Kaiser L."/>
        </authorList>
    </citation>
    <scope>NUCLEOTIDE SEQUENCE</scope>
    <source>
        <strain evidence="8">1203D3-175</strain>
    </source>
</reference>
<evidence type="ECO:0000256" key="1">
    <source>
        <dbReference type="ARBA" id="ARBA00004328"/>
    </source>
</evidence>
<feature type="compositionally biased region" description="Polar residues" evidence="7">
    <location>
        <begin position="617"/>
        <end position="628"/>
    </location>
</feature>
<keyword evidence="5 6" id="KW-0946">Virion</keyword>
<evidence type="ECO:0000256" key="4">
    <source>
        <dbReference type="ARBA" id="ARBA00022561"/>
    </source>
</evidence>
<dbReference type="Pfam" id="PF02956">
    <property type="entry name" value="TT_ORF1"/>
    <property type="match status" value="1"/>
</dbReference>
<evidence type="ECO:0000313" key="8">
    <source>
        <dbReference type="EMBL" id="XBU06738.1"/>
    </source>
</evidence>
<sequence>MPYWSYRFKRWRRPRYRRLYWRRTRKAIPRRRWRRRRHYRVRRKKLKTLKIKQWQPPYIKLLKVVGFYPMIMGTRERVANNLNCYFESTAPHYEPGGGCFSICNFSLMTLYKEHLDIRNWWTTSNENYPLIRYLGCDITLYREENIDYLFYYNRQPPMTASLLTYQSTQPAAMMLNKHTVKVACKKNTKSRKPYKRLHIKPPHQMQNKWYFSYDLATTPLVQTMTTACSFDRMFLNSRAISTTTGFYTLDTNGFLNHNFQTTTRGYSPRPGYLLFKVPNGALTVDKIEIQNIIFLGQINDLTDGTQIKNINTTDITTVPNVTTPTDIQKKLYKCSITSNTWGNPFKASTFSGEERMLETNQTWDQLIQHFKNATQTLNEKFTLKTTKYSEVRYNPYADHGKGNILYLLKINSTLHPNEWGPPTDKDVVAQDLPLHTLMWGYLDYQRKCKEYRDIDTTCIAVFQCPYIIPKNYKFYVPLDKDFIEGTSPYRPQYNIIPSDEQYWHPKVRFQVQSINDICLCGPGTVKLPPETSCESHIKYKFKFKLGGQPAPMSTLTKPDEQPKYPVPNNLLQIPSLQSPTTPFTYLLWNFDERREQITKKAIQRITDHQQPETNVFSITETSNSCPTIQETQETSETSTEEEEETSLQTQLLKQRRKQKLLRNRIRQLLQHLNT</sequence>
<proteinExistence type="inferred from homology"/>
<evidence type="ECO:0000256" key="6">
    <source>
        <dbReference type="RuleBase" id="RU361230"/>
    </source>
</evidence>
<evidence type="ECO:0000256" key="7">
    <source>
        <dbReference type="SAM" id="MobiDB-lite"/>
    </source>
</evidence>
<protein>
    <recommendedName>
        <fullName evidence="6">Capsid protein</fullName>
    </recommendedName>
</protein>
<feature type="region of interest" description="Disordered" evidence="7">
    <location>
        <begin position="617"/>
        <end position="650"/>
    </location>
</feature>
<keyword evidence="3 6" id="KW-1140">T=1 icosahedral capsid protein</keyword>
<evidence type="ECO:0000256" key="3">
    <source>
        <dbReference type="ARBA" id="ARBA00022431"/>
    </source>
</evidence>